<feature type="domain" description="RecJ OB" evidence="9">
    <location>
        <begin position="455"/>
        <end position="561"/>
    </location>
</feature>
<keyword evidence="4" id="KW-0378">Hydrolase</keyword>
<feature type="domain" description="Single-stranded-DNA-specific exonuclease RecJ C-terminal" evidence="8">
    <location>
        <begin position="568"/>
        <end position="772"/>
    </location>
</feature>
<name>A0ABS9GZ81_9BACL</name>
<comment type="caution">
    <text evidence="10">The sequence shown here is derived from an EMBL/GenBank/DDBJ whole genome shotgun (WGS) entry which is preliminary data.</text>
</comment>
<dbReference type="SUPFAM" id="SSF64182">
    <property type="entry name" value="DHH phosphoesterases"/>
    <property type="match status" value="1"/>
</dbReference>
<evidence type="ECO:0000259" key="9">
    <source>
        <dbReference type="Pfam" id="PF17768"/>
    </source>
</evidence>
<evidence type="ECO:0000256" key="5">
    <source>
        <dbReference type="ARBA" id="ARBA00022839"/>
    </source>
</evidence>
<protein>
    <recommendedName>
        <fullName evidence="2">Single-stranded-DNA-specific exonuclease RecJ</fullName>
    </recommendedName>
</protein>
<evidence type="ECO:0000256" key="1">
    <source>
        <dbReference type="ARBA" id="ARBA00005915"/>
    </source>
</evidence>
<dbReference type="PANTHER" id="PTHR30255:SF2">
    <property type="entry name" value="SINGLE-STRANDED-DNA-SPECIFIC EXONUCLEASE RECJ"/>
    <property type="match status" value="1"/>
</dbReference>
<keyword evidence="11" id="KW-1185">Reference proteome</keyword>
<dbReference type="InterPro" id="IPR051673">
    <property type="entry name" value="SSDNA_exonuclease_RecJ"/>
</dbReference>
<dbReference type="Pfam" id="PF10141">
    <property type="entry name" value="ssDNA-exonuc_C"/>
    <property type="match status" value="1"/>
</dbReference>
<evidence type="ECO:0000313" key="10">
    <source>
        <dbReference type="EMBL" id="MCF6138062.1"/>
    </source>
</evidence>
<organism evidence="10 11">
    <name type="scientific">Pseudalkalibacillus berkeleyi</name>
    <dbReference type="NCBI Taxonomy" id="1069813"/>
    <lineage>
        <taxon>Bacteria</taxon>
        <taxon>Bacillati</taxon>
        <taxon>Bacillota</taxon>
        <taxon>Bacilli</taxon>
        <taxon>Bacillales</taxon>
        <taxon>Fictibacillaceae</taxon>
        <taxon>Pseudalkalibacillus</taxon>
    </lineage>
</organism>
<evidence type="ECO:0000256" key="2">
    <source>
        <dbReference type="ARBA" id="ARBA00019841"/>
    </source>
</evidence>
<dbReference type="InterPro" id="IPR041122">
    <property type="entry name" value="RecJ_OB"/>
</dbReference>
<accession>A0ABS9GZ81</accession>
<dbReference type="Pfam" id="PF17768">
    <property type="entry name" value="RecJ_OB"/>
    <property type="match status" value="1"/>
</dbReference>
<dbReference type="RefSeq" id="WP_236334177.1">
    <property type="nucleotide sequence ID" value="NZ_JAKIJS010000001.1"/>
</dbReference>
<evidence type="ECO:0000256" key="3">
    <source>
        <dbReference type="ARBA" id="ARBA00022722"/>
    </source>
</evidence>
<evidence type="ECO:0000259" key="8">
    <source>
        <dbReference type="Pfam" id="PF10141"/>
    </source>
</evidence>
<comment type="similarity">
    <text evidence="1">Belongs to the RecJ family.</text>
</comment>
<dbReference type="NCBIfam" id="TIGR00644">
    <property type="entry name" value="recJ"/>
    <property type="match status" value="1"/>
</dbReference>
<dbReference type="Gene3D" id="3.90.1640.30">
    <property type="match status" value="1"/>
</dbReference>
<dbReference type="Proteomes" id="UP001649381">
    <property type="component" value="Unassembled WGS sequence"/>
</dbReference>
<proteinExistence type="inferred from homology"/>
<dbReference type="Pfam" id="PF02272">
    <property type="entry name" value="DHHA1"/>
    <property type="match status" value="1"/>
</dbReference>
<feature type="domain" description="DHHA1" evidence="7">
    <location>
        <begin position="345"/>
        <end position="441"/>
    </location>
</feature>
<sequence>MLDAKTRWSVNEVDQEKADQFVEHLGISPLVAGLLVNRGKEDITEASEFLHIENSEFHDPFLLDGMEIAVERIKSAIENQEKIMIFGDYDADGVSSTSVMYFTLRELGADFDYYIPNRFTEGYGPNEAAFRWIKEQGYSVIITVDTGISAIHEATVAKEIGIDLIITDHHEPQPELPDSYTTINPKKPGCSYPFKGLAGVGVAIKVAHALLGKPPVHLLDIACIGTIADLVPLVGENRLIAKRGITRLQRTEKPGLQALIKLCNINDQVLNAEHIGFGIGPRVNAAGRLDSADPAVDLFTTNDPDEAEMIAQEIDAMNKERQNLVTKMTKEAIEIVENEYPPENQSALVIAKEGWNPGVIGIVASRIVEKYYRPTIILSIDPDKGVAKGSARSIAGFDMFANLSECRDILPHFGGHPMAAGMTLDLAHLEELRSRLDQLASEKLNPEDFTPITTVDLKCSVDDISLEVIEELQTLEPFGVDNPKPKFLIEPSQLKEFRRIGSDSKHLKLTLKGEQAALDVIGFHFGEIFEEITPHASLSVVGELSINEWNGFRKPQLMLKDIAVKEKQLFDYRGIKNLKERLDLLNADKVQLIAFQTDTVAQLQLGEWKNRIYHVTETSTLEQIKLDGHYLMILDLPSNKEQLEELISYGSKAERVYTVFHHEEDHYFNPIPTRESFRWFYAFLKKQGRFEYKKKAKELASFKGWSVDSVYFMSKVFFELEFVTIDNGIITVTDQPIKRPLTDSITYRRKQEQSSLENDLCYSSYRDLKRWFFEKETDGVRFEEAY</sequence>
<gene>
    <name evidence="10" type="primary">recJ</name>
    <name evidence="10" type="ORF">L2716_10035</name>
</gene>
<dbReference type="InterPro" id="IPR038763">
    <property type="entry name" value="DHH_sf"/>
</dbReference>
<dbReference type="InterPro" id="IPR003156">
    <property type="entry name" value="DHHA1_dom"/>
</dbReference>
<reference evidence="10 11" key="1">
    <citation type="submission" date="2022-01" db="EMBL/GenBank/DDBJ databases">
        <title>Alkalihalobacillus sp. EGI L200015, a novel bacterium isolated from a salt lake sediment.</title>
        <authorList>
            <person name="Gao L."/>
            <person name="Fang B.-Z."/>
            <person name="Li W.-J."/>
        </authorList>
    </citation>
    <scope>NUCLEOTIDE SEQUENCE [LARGE SCALE GENOMIC DNA]</scope>
    <source>
        <strain evidence="10 11">KCTC 12718</strain>
    </source>
</reference>
<keyword evidence="3" id="KW-0540">Nuclease</keyword>
<dbReference type="Gene3D" id="3.10.310.30">
    <property type="match status" value="1"/>
</dbReference>
<feature type="domain" description="DDH" evidence="6">
    <location>
        <begin position="82"/>
        <end position="226"/>
    </location>
</feature>
<dbReference type="GO" id="GO:0004527">
    <property type="term" value="F:exonuclease activity"/>
    <property type="evidence" value="ECO:0007669"/>
    <property type="project" value="UniProtKB-KW"/>
</dbReference>
<evidence type="ECO:0000259" key="6">
    <source>
        <dbReference type="Pfam" id="PF01368"/>
    </source>
</evidence>
<evidence type="ECO:0000259" key="7">
    <source>
        <dbReference type="Pfam" id="PF02272"/>
    </source>
</evidence>
<keyword evidence="5 10" id="KW-0269">Exonuclease</keyword>
<dbReference type="EMBL" id="JAKIJS010000001">
    <property type="protein sequence ID" value="MCF6138062.1"/>
    <property type="molecule type" value="Genomic_DNA"/>
</dbReference>
<dbReference type="InterPro" id="IPR018779">
    <property type="entry name" value="RecJ_C"/>
</dbReference>
<dbReference type="Pfam" id="PF01368">
    <property type="entry name" value="DHH"/>
    <property type="match status" value="1"/>
</dbReference>
<dbReference type="InterPro" id="IPR004610">
    <property type="entry name" value="RecJ"/>
</dbReference>
<evidence type="ECO:0000256" key="4">
    <source>
        <dbReference type="ARBA" id="ARBA00022801"/>
    </source>
</evidence>
<dbReference type="InterPro" id="IPR001667">
    <property type="entry name" value="DDH_dom"/>
</dbReference>
<evidence type="ECO:0000313" key="11">
    <source>
        <dbReference type="Proteomes" id="UP001649381"/>
    </source>
</evidence>
<dbReference type="PANTHER" id="PTHR30255">
    <property type="entry name" value="SINGLE-STRANDED-DNA-SPECIFIC EXONUCLEASE RECJ"/>
    <property type="match status" value="1"/>
</dbReference>